<accession>A0AAE0TMV6</accession>
<evidence type="ECO:0000313" key="3">
    <source>
        <dbReference type="Proteomes" id="UP001274830"/>
    </source>
</evidence>
<dbReference type="Proteomes" id="UP001274830">
    <property type="component" value="Unassembled WGS sequence"/>
</dbReference>
<comment type="caution">
    <text evidence="2">The sequence shown here is derived from an EMBL/GenBank/DDBJ whole genome shotgun (WGS) entry which is preliminary data.</text>
</comment>
<evidence type="ECO:0000256" key="1">
    <source>
        <dbReference type="SAM" id="MobiDB-lite"/>
    </source>
</evidence>
<protein>
    <submittedName>
        <fullName evidence="2">Uncharacterized protein</fullName>
    </submittedName>
</protein>
<reference evidence="2" key="1">
    <citation type="submission" date="2023-07" db="EMBL/GenBank/DDBJ databases">
        <title>Black Yeasts Isolated from many extreme environments.</title>
        <authorList>
            <person name="Coleine C."/>
            <person name="Stajich J.E."/>
            <person name="Selbmann L."/>
        </authorList>
    </citation>
    <scope>NUCLEOTIDE SEQUENCE</scope>
    <source>
        <strain evidence="2">CCFEE 5485</strain>
    </source>
</reference>
<feature type="region of interest" description="Disordered" evidence="1">
    <location>
        <begin position="1"/>
        <end position="26"/>
    </location>
</feature>
<organism evidence="2 3">
    <name type="scientific">Recurvomyces mirabilis</name>
    <dbReference type="NCBI Taxonomy" id="574656"/>
    <lineage>
        <taxon>Eukaryota</taxon>
        <taxon>Fungi</taxon>
        <taxon>Dikarya</taxon>
        <taxon>Ascomycota</taxon>
        <taxon>Pezizomycotina</taxon>
        <taxon>Dothideomycetes</taxon>
        <taxon>Dothideomycetidae</taxon>
        <taxon>Mycosphaerellales</taxon>
        <taxon>Teratosphaeriaceae</taxon>
        <taxon>Recurvomyces</taxon>
    </lineage>
</organism>
<gene>
    <name evidence="2" type="ORF">LTR78_010134</name>
</gene>
<feature type="compositionally biased region" description="Polar residues" evidence="1">
    <location>
        <begin position="17"/>
        <end position="26"/>
    </location>
</feature>
<feature type="compositionally biased region" description="Polar residues" evidence="1">
    <location>
        <begin position="200"/>
        <end position="210"/>
    </location>
</feature>
<keyword evidence="3" id="KW-1185">Reference proteome</keyword>
<sequence length="217" mass="24133">MELREAITAHGLAGNPRPSTSMSTPQPSAITFLRQERMARIEADLKVLTTDQMIRKYNPSGYEAIKANGGIMEPGITKMQKRRRDNTVYDEPVKPNPMTPADLWGIRLPYFTQSEFAKVNAVLDTYKKPRRKPRREAREMGDSEIASVVDRKGVVRQARRAARGEKSIRDGDIVAGAVVDGRVGKTRKKDTRVPAGEGTDTASGPASNKRLTIRSKR</sequence>
<proteinExistence type="predicted"/>
<feature type="region of interest" description="Disordered" evidence="1">
    <location>
        <begin position="181"/>
        <end position="217"/>
    </location>
</feature>
<dbReference type="AlphaFoldDB" id="A0AAE0TMV6"/>
<name>A0AAE0TMV6_9PEZI</name>
<evidence type="ECO:0000313" key="2">
    <source>
        <dbReference type="EMBL" id="KAK3669962.1"/>
    </source>
</evidence>
<dbReference type="EMBL" id="JAUTXT010000066">
    <property type="protein sequence ID" value="KAK3669962.1"/>
    <property type="molecule type" value="Genomic_DNA"/>
</dbReference>